<proteinExistence type="predicted"/>
<evidence type="ECO:0000256" key="1">
    <source>
        <dbReference type="SAM" id="Phobius"/>
    </source>
</evidence>
<feature type="transmembrane region" description="Helical" evidence="1">
    <location>
        <begin position="7"/>
        <end position="27"/>
    </location>
</feature>
<evidence type="ECO:0000313" key="2">
    <source>
        <dbReference type="EMBL" id="TGN18960.1"/>
    </source>
</evidence>
<dbReference type="EMBL" id="RQHW01000042">
    <property type="protein sequence ID" value="TGN18960.1"/>
    <property type="molecule type" value="Genomic_DNA"/>
</dbReference>
<comment type="caution">
    <text evidence="2">The sequence shown here is derived from an EMBL/GenBank/DDBJ whole genome shotgun (WGS) entry which is preliminary data.</text>
</comment>
<keyword evidence="1" id="KW-0812">Transmembrane</keyword>
<dbReference type="OrthoDB" id="344638at2"/>
<keyword evidence="1" id="KW-0472">Membrane</keyword>
<dbReference type="AlphaFoldDB" id="A0A4R9LXH0"/>
<gene>
    <name evidence="2" type="ORF">EHS15_11125</name>
</gene>
<sequence length="160" mass="18311">MNLKRRYFILGTVSLFAAGILFFPHSLSPQNKLLSLSDESKVLLLPEMKTDEIFLCQSEKGKVFGKNKPNMKECYSLQTYVLADSIGLFLQSEKNEEVQFAFYGSSGKQVFPEWEEPGYGKLTLLSFVATMKQQLLVQAIRKDKAYFYLRTKPGSWALEE</sequence>
<dbReference type="RefSeq" id="WP_135760643.1">
    <property type="nucleotide sequence ID" value="NZ_RQHW01000042.1"/>
</dbReference>
<organism evidence="2 3">
    <name type="scientific">Leptospira idonii</name>
    <dbReference type="NCBI Taxonomy" id="1193500"/>
    <lineage>
        <taxon>Bacteria</taxon>
        <taxon>Pseudomonadati</taxon>
        <taxon>Spirochaetota</taxon>
        <taxon>Spirochaetia</taxon>
        <taxon>Leptospirales</taxon>
        <taxon>Leptospiraceae</taxon>
        <taxon>Leptospira</taxon>
    </lineage>
</organism>
<protein>
    <submittedName>
        <fullName evidence="2">Uncharacterized protein</fullName>
    </submittedName>
</protein>
<keyword evidence="1" id="KW-1133">Transmembrane helix</keyword>
<dbReference type="Proteomes" id="UP000298058">
    <property type="component" value="Unassembled WGS sequence"/>
</dbReference>
<accession>A0A4R9LXH0</accession>
<name>A0A4R9LXH0_9LEPT</name>
<evidence type="ECO:0000313" key="3">
    <source>
        <dbReference type="Proteomes" id="UP000298058"/>
    </source>
</evidence>
<keyword evidence="3" id="KW-1185">Reference proteome</keyword>
<reference evidence="2" key="1">
    <citation type="journal article" date="2019" name="PLoS Negl. Trop. Dis.">
        <title>Revisiting the worldwide diversity of Leptospira species in the environment.</title>
        <authorList>
            <person name="Vincent A.T."/>
            <person name="Schiettekatte O."/>
            <person name="Bourhy P."/>
            <person name="Veyrier F.J."/>
            <person name="Picardeau M."/>
        </authorList>
    </citation>
    <scope>NUCLEOTIDE SEQUENCE [LARGE SCALE GENOMIC DNA]</scope>
    <source>
        <strain evidence="2">201300427</strain>
    </source>
</reference>